<reference evidence="1" key="1">
    <citation type="submission" date="2014-09" db="EMBL/GenBank/DDBJ databases">
        <authorList>
            <person name="Magalhaes I.L.F."/>
            <person name="Oliveira U."/>
            <person name="Santos F.R."/>
            <person name="Vidigal T.H.D.A."/>
            <person name="Brescovit A.D."/>
            <person name="Santos A.J."/>
        </authorList>
    </citation>
    <scope>NUCLEOTIDE SEQUENCE</scope>
    <source>
        <tissue evidence="1">Shoot tissue taken approximately 20 cm above the soil surface</tissue>
    </source>
</reference>
<name>A0A0A9G4A7_ARUDO</name>
<sequence>MMRLRRSSAGCLPARLRPAGWCASPGSLCSLIRTLFTST</sequence>
<protein>
    <submittedName>
        <fullName evidence="1">Uncharacterized protein</fullName>
    </submittedName>
</protein>
<reference evidence="1" key="2">
    <citation type="journal article" date="2015" name="Data Brief">
        <title>Shoot transcriptome of the giant reed, Arundo donax.</title>
        <authorList>
            <person name="Barrero R.A."/>
            <person name="Guerrero F.D."/>
            <person name="Moolhuijzen P."/>
            <person name="Goolsby J.A."/>
            <person name="Tidwell J."/>
            <person name="Bellgard S.E."/>
            <person name="Bellgard M.I."/>
        </authorList>
    </citation>
    <scope>NUCLEOTIDE SEQUENCE</scope>
    <source>
        <tissue evidence="1">Shoot tissue taken approximately 20 cm above the soil surface</tissue>
    </source>
</reference>
<evidence type="ECO:0000313" key="1">
    <source>
        <dbReference type="EMBL" id="JAE19342.1"/>
    </source>
</evidence>
<dbReference type="EMBL" id="GBRH01178554">
    <property type="protein sequence ID" value="JAE19342.1"/>
    <property type="molecule type" value="Transcribed_RNA"/>
</dbReference>
<proteinExistence type="predicted"/>
<dbReference type="AlphaFoldDB" id="A0A0A9G4A7"/>
<organism evidence="1">
    <name type="scientific">Arundo donax</name>
    <name type="common">Giant reed</name>
    <name type="synonym">Donax arundinaceus</name>
    <dbReference type="NCBI Taxonomy" id="35708"/>
    <lineage>
        <taxon>Eukaryota</taxon>
        <taxon>Viridiplantae</taxon>
        <taxon>Streptophyta</taxon>
        <taxon>Embryophyta</taxon>
        <taxon>Tracheophyta</taxon>
        <taxon>Spermatophyta</taxon>
        <taxon>Magnoliopsida</taxon>
        <taxon>Liliopsida</taxon>
        <taxon>Poales</taxon>
        <taxon>Poaceae</taxon>
        <taxon>PACMAD clade</taxon>
        <taxon>Arundinoideae</taxon>
        <taxon>Arundineae</taxon>
        <taxon>Arundo</taxon>
    </lineage>
</organism>
<accession>A0A0A9G4A7</accession>